<feature type="region of interest" description="Disordered" evidence="1">
    <location>
        <begin position="87"/>
        <end position="130"/>
    </location>
</feature>
<organism evidence="3 4">
    <name type="scientific">Orbilia brochopaga</name>
    <dbReference type="NCBI Taxonomy" id="3140254"/>
    <lineage>
        <taxon>Eukaryota</taxon>
        <taxon>Fungi</taxon>
        <taxon>Dikarya</taxon>
        <taxon>Ascomycota</taxon>
        <taxon>Pezizomycotina</taxon>
        <taxon>Orbiliomycetes</taxon>
        <taxon>Orbiliales</taxon>
        <taxon>Orbiliaceae</taxon>
        <taxon>Orbilia</taxon>
    </lineage>
</organism>
<keyword evidence="2" id="KW-0812">Transmembrane</keyword>
<comment type="caution">
    <text evidence="3">The sequence shown here is derived from an EMBL/GenBank/DDBJ whole genome shotgun (WGS) entry which is preliminary data.</text>
</comment>
<proteinExistence type="predicted"/>
<gene>
    <name evidence="3" type="ORF">TWF696_007519</name>
</gene>
<name>A0AAV9ULB5_9PEZI</name>
<feature type="region of interest" description="Disordered" evidence="1">
    <location>
        <begin position="142"/>
        <end position="166"/>
    </location>
</feature>
<dbReference type="AlphaFoldDB" id="A0AAV9ULB5"/>
<keyword evidence="2" id="KW-0472">Membrane</keyword>
<evidence type="ECO:0000313" key="3">
    <source>
        <dbReference type="EMBL" id="KAK6343865.1"/>
    </source>
</evidence>
<accession>A0AAV9ULB5</accession>
<sequence length="166" mass="18804">MTISGHLFRSLYLNSYADTYFLRPPSFTMSASQEQHPNPAPFNAETPQQASSSRGDVGRLVGPIVGIIVVLIILTVLVYLWRRETARRNDHESERSSEKGDLDMDSDLERGDTPEPIVYRPRNSNRDAPKIRSVHFDSFADNLLPPPYTKTPELRKPEPAVVRITQ</sequence>
<feature type="compositionally biased region" description="Polar residues" evidence="1">
    <location>
        <begin position="45"/>
        <end position="54"/>
    </location>
</feature>
<feature type="compositionally biased region" description="Basic and acidic residues" evidence="1">
    <location>
        <begin position="87"/>
        <end position="113"/>
    </location>
</feature>
<keyword evidence="2" id="KW-1133">Transmembrane helix</keyword>
<evidence type="ECO:0000256" key="1">
    <source>
        <dbReference type="SAM" id="MobiDB-lite"/>
    </source>
</evidence>
<evidence type="ECO:0000256" key="2">
    <source>
        <dbReference type="SAM" id="Phobius"/>
    </source>
</evidence>
<feature type="transmembrane region" description="Helical" evidence="2">
    <location>
        <begin position="60"/>
        <end position="81"/>
    </location>
</feature>
<keyword evidence="4" id="KW-1185">Reference proteome</keyword>
<feature type="region of interest" description="Disordered" evidence="1">
    <location>
        <begin position="29"/>
        <end position="55"/>
    </location>
</feature>
<dbReference type="EMBL" id="JAVHNQ010000006">
    <property type="protein sequence ID" value="KAK6343865.1"/>
    <property type="molecule type" value="Genomic_DNA"/>
</dbReference>
<evidence type="ECO:0000313" key="4">
    <source>
        <dbReference type="Proteomes" id="UP001375240"/>
    </source>
</evidence>
<dbReference type="Proteomes" id="UP001375240">
    <property type="component" value="Unassembled WGS sequence"/>
</dbReference>
<reference evidence="3 4" key="1">
    <citation type="submission" date="2019-10" db="EMBL/GenBank/DDBJ databases">
        <authorList>
            <person name="Palmer J.M."/>
        </authorList>
    </citation>
    <scope>NUCLEOTIDE SEQUENCE [LARGE SCALE GENOMIC DNA]</scope>
    <source>
        <strain evidence="3 4">TWF696</strain>
    </source>
</reference>
<protein>
    <submittedName>
        <fullName evidence="3">Uncharacterized protein</fullName>
    </submittedName>
</protein>